<proteinExistence type="predicted"/>
<evidence type="ECO:0008006" key="2">
    <source>
        <dbReference type="Google" id="ProtNLM"/>
    </source>
</evidence>
<dbReference type="EMBL" id="CP163442">
    <property type="protein sequence ID" value="XDQ50019.1"/>
    <property type="molecule type" value="Genomic_DNA"/>
</dbReference>
<geneLocation type="plasmid" evidence="1">
    <name>unnamed1</name>
</geneLocation>
<sequence length="185" mass="20893">MRQFAETLIGPIRETVLECAGNGDRADLSSLTDPEALFSAFVESARRWRGDRRLEVHAVRIPWEFQVTGLWLERECSDAVIVERHTDPIHRSQILGHELWHIHQGDGFTAEQLAVGSCQFLGPESAPDVQTAAARSRFDKDPEREAETFGILVGQQLRSLMEWDVITGETARNIAAALNYQGRRR</sequence>
<evidence type="ECO:0000313" key="1">
    <source>
        <dbReference type="EMBL" id="XDQ50019.1"/>
    </source>
</evidence>
<accession>A0AB39R526</accession>
<gene>
    <name evidence="1" type="ORF">AB5J52_48750</name>
</gene>
<name>A0AB39R526_9ACTN</name>
<dbReference type="AlphaFoldDB" id="A0AB39R526"/>
<reference evidence="1" key="1">
    <citation type="submission" date="2024-07" db="EMBL/GenBank/DDBJ databases">
        <authorList>
            <person name="Yu S.T."/>
        </authorList>
    </citation>
    <scope>NUCLEOTIDE SEQUENCE</scope>
    <source>
        <strain evidence="1">R39</strain>
        <plasmid evidence="1">unnamed1</plasmid>
    </source>
</reference>
<dbReference type="RefSeq" id="WP_369228544.1">
    <property type="nucleotide sequence ID" value="NZ_CP163442.1"/>
</dbReference>
<keyword evidence="1" id="KW-0614">Plasmid</keyword>
<protein>
    <recommendedName>
        <fullName evidence="2">Toxin</fullName>
    </recommendedName>
</protein>
<organism evidence="1">
    <name type="scientific">Streptomyces sp. R39</name>
    <dbReference type="NCBI Taxonomy" id="3238631"/>
    <lineage>
        <taxon>Bacteria</taxon>
        <taxon>Bacillati</taxon>
        <taxon>Actinomycetota</taxon>
        <taxon>Actinomycetes</taxon>
        <taxon>Kitasatosporales</taxon>
        <taxon>Streptomycetaceae</taxon>
        <taxon>Streptomyces</taxon>
    </lineage>
</organism>